<keyword evidence="7 15" id="KW-0812">Transmembrane</keyword>
<dbReference type="InterPro" id="IPR033479">
    <property type="entry name" value="dCache_1"/>
</dbReference>
<keyword evidence="13 15" id="KW-0472">Membrane</keyword>
<dbReference type="GO" id="GO:0000155">
    <property type="term" value="F:phosphorelay sensor kinase activity"/>
    <property type="evidence" value="ECO:0007669"/>
    <property type="project" value="InterPro"/>
</dbReference>
<dbReference type="InterPro" id="IPR003661">
    <property type="entry name" value="HisK_dim/P_dom"/>
</dbReference>
<evidence type="ECO:0000256" key="10">
    <source>
        <dbReference type="ARBA" id="ARBA00022840"/>
    </source>
</evidence>
<dbReference type="SMART" id="SM00448">
    <property type="entry name" value="REC"/>
    <property type="match status" value="1"/>
</dbReference>
<dbReference type="PANTHER" id="PTHR45339:SF5">
    <property type="entry name" value="HISTIDINE KINASE"/>
    <property type="match status" value="1"/>
</dbReference>
<evidence type="ECO:0000256" key="3">
    <source>
        <dbReference type="ARBA" id="ARBA00012438"/>
    </source>
</evidence>
<dbReference type="Gene3D" id="3.40.50.2300">
    <property type="match status" value="1"/>
</dbReference>
<dbReference type="Pfam" id="PF00072">
    <property type="entry name" value="Response_reg"/>
    <property type="match status" value="1"/>
</dbReference>
<evidence type="ECO:0000256" key="7">
    <source>
        <dbReference type="ARBA" id="ARBA00022692"/>
    </source>
</evidence>
<dbReference type="SMART" id="SM00388">
    <property type="entry name" value="HisKA"/>
    <property type="match status" value="1"/>
</dbReference>
<keyword evidence="11 15" id="KW-1133">Transmembrane helix</keyword>
<dbReference type="InterPro" id="IPR011006">
    <property type="entry name" value="CheY-like_superfamily"/>
</dbReference>
<keyword evidence="12" id="KW-0902">Two-component regulatory system</keyword>
<keyword evidence="8" id="KW-0547">Nucleotide-binding</keyword>
<dbReference type="CDD" id="cd16922">
    <property type="entry name" value="HATPase_EvgS-ArcB-TorS-like"/>
    <property type="match status" value="1"/>
</dbReference>
<evidence type="ECO:0000256" key="6">
    <source>
        <dbReference type="ARBA" id="ARBA00022679"/>
    </source>
</evidence>
<dbReference type="InterPro" id="IPR005467">
    <property type="entry name" value="His_kinase_dom"/>
</dbReference>
<feature type="transmembrane region" description="Helical" evidence="15">
    <location>
        <begin position="41"/>
        <end position="60"/>
    </location>
</feature>
<accession>A0A3B0UTH2</accession>
<protein>
    <recommendedName>
        <fullName evidence="3">histidine kinase</fullName>
        <ecNumber evidence="3">2.7.13.3</ecNumber>
    </recommendedName>
</protein>
<dbReference type="Gene3D" id="1.10.287.130">
    <property type="match status" value="1"/>
</dbReference>
<evidence type="ECO:0000256" key="8">
    <source>
        <dbReference type="ARBA" id="ARBA00022741"/>
    </source>
</evidence>
<keyword evidence="5" id="KW-0597">Phosphoprotein</keyword>
<dbReference type="Gene3D" id="3.30.565.10">
    <property type="entry name" value="Histidine kinase-like ATPase, C-terminal domain"/>
    <property type="match status" value="1"/>
</dbReference>
<comment type="catalytic activity">
    <reaction evidence="1">
        <text>ATP + protein L-histidine = ADP + protein N-phospho-L-histidine.</text>
        <dbReference type="EC" id="2.7.13.3"/>
    </reaction>
</comment>
<dbReference type="Pfam" id="PF13426">
    <property type="entry name" value="PAS_9"/>
    <property type="match status" value="1"/>
</dbReference>
<feature type="domain" description="Response regulatory" evidence="17">
    <location>
        <begin position="763"/>
        <end position="881"/>
    </location>
</feature>
<evidence type="ECO:0000259" key="17">
    <source>
        <dbReference type="PROSITE" id="PS50110"/>
    </source>
</evidence>
<feature type="domain" description="PAS" evidence="18">
    <location>
        <begin position="391"/>
        <end position="423"/>
    </location>
</feature>
<keyword evidence="6" id="KW-0808">Transferase</keyword>
<evidence type="ECO:0000259" key="16">
    <source>
        <dbReference type="PROSITE" id="PS50109"/>
    </source>
</evidence>
<evidence type="ECO:0000256" key="12">
    <source>
        <dbReference type="ARBA" id="ARBA00023012"/>
    </source>
</evidence>
<dbReference type="SMART" id="SM00091">
    <property type="entry name" value="PAS"/>
    <property type="match status" value="1"/>
</dbReference>
<dbReference type="CDD" id="cd00130">
    <property type="entry name" value="PAS"/>
    <property type="match status" value="1"/>
</dbReference>
<dbReference type="InterPro" id="IPR003594">
    <property type="entry name" value="HATPase_dom"/>
</dbReference>
<dbReference type="CDD" id="cd00082">
    <property type="entry name" value="HisKA"/>
    <property type="match status" value="1"/>
</dbReference>
<dbReference type="InterPro" id="IPR001610">
    <property type="entry name" value="PAC"/>
</dbReference>
<evidence type="ECO:0000256" key="11">
    <source>
        <dbReference type="ARBA" id="ARBA00022989"/>
    </source>
</evidence>
<keyword evidence="9 20" id="KW-0418">Kinase</keyword>
<reference evidence="20" key="1">
    <citation type="submission" date="2018-06" db="EMBL/GenBank/DDBJ databases">
        <authorList>
            <person name="Zhirakovskaya E."/>
        </authorList>
    </citation>
    <scope>NUCLEOTIDE SEQUENCE</scope>
</reference>
<dbReference type="Pfam" id="PF02518">
    <property type="entry name" value="HATPase_c"/>
    <property type="match status" value="1"/>
</dbReference>
<dbReference type="InterPro" id="IPR001789">
    <property type="entry name" value="Sig_transdc_resp-reg_receiver"/>
</dbReference>
<evidence type="ECO:0000259" key="19">
    <source>
        <dbReference type="PROSITE" id="PS50113"/>
    </source>
</evidence>
<feature type="transmembrane region" description="Helical" evidence="15">
    <location>
        <begin position="318"/>
        <end position="339"/>
    </location>
</feature>
<evidence type="ECO:0000256" key="1">
    <source>
        <dbReference type="ARBA" id="ARBA00000085"/>
    </source>
</evidence>
<sequence length="891" mass="98729">MQHTGQTKKEIRKSGKSRLLRSLHSFSGISAPLLHDRALRMRIATITILTLLVTLAITFGSGRVARMIYHTGQTTATHRLVFEINEFIARHFDRALTYLATSPQIRSACMGSRTAADNRDLLHMLVTAQGSLDASVVYVLDASGTVIGSSPDGSGQTLTGKNYRLQPFFLQALAGQTYHGAVFGAVTDDPGIYFSRQVLSGKGGDPIGVVVIKISLNSINSFIHNTLNKNQEALLLSPDGIVFAASREGWRFRTTRPLTDRRRNELGENRLPGEQDLKPMPFLLKNHLVYYNGNDYIVEIQAIELPGWHVVTLQRVPYPFTVVFVLMFITLLTGGMFAFTTLSVHREQALTEEVRLGRAERKKAEADRLETLRELETILAASLVGIVLVRDGLITIANERMTAILGYTIEEMIGKNVQMFFPSKEVFRRFVRMYARQLAQRELEHIEYQLQKKDGTVIPCTLSGKAMAAPDLSQGVVWVVEDITERKRAENELEQARRQAVAASRAKSVFLANMSHELRTPMNGIIGITGFMLDSGPTPDQRKRLELIRTSARLLMRIINDILDFSKVEAGRLELEETPFSLRSALDGVIGNLDVQAREKGLKLTMKVADQVPDILKGDSARLMQVIVNLVANGIKFTPAGEVVLHISRLKDLGPDRISLLFEVRDTGIGIAPTKREIIFEAFVQADSSHTRQYGGTGLGLSIGRRIVRLMGGELHLDSEQGKGSRFWFSLPFTVARQDDFPEQESAAASGCPGGPPDYLVGRILLAEDEFINTTLAVTLLEDAGLTVKSVTTGTEAVKAWQEEEFDCILMDIQMPEMDGYEAVRRIREQEIKKGGHTPIIAMTAYAMDDDRGRCLEAGMDDYLAKPINRSVLLDLLGRFLAGDGSSRSVG</sequence>
<dbReference type="SUPFAM" id="SSF103190">
    <property type="entry name" value="Sensory domain-like"/>
    <property type="match status" value="1"/>
</dbReference>
<dbReference type="Pfam" id="PF00512">
    <property type="entry name" value="HisKA"/>
    <property type="match status" value="1"/>
</dbReference>
<feature type="coiled-coil region" evidence="14">
    <location>
        <begin position="479"/>
        <end position="506"/>
    </location>
</feature>
<dbReference type="SUPFAM" id="SSF55874">
    <property type="entry name" value="ATPase domain of HSP90 chaperone/DNA topoisomerase II/histidine kinase"/>
    <property type="match status" value="1"/>
</dbReference>
<dbReference type="InterPro" id="IPR004358">
    <property type="entry name" value="Sig_transdc_His_kin-like_C"/>
</dbReference>
<evidence type="ECO:0000256" key="4">
    <source>
        <dbReference type="ARBA" id="ARBA00022475"/>
    </source>
</evidence>
<dbReference type="FunFam" id="1.10.287.130:FF:000002">
    <property type="entry name" value="Two-component osmosensing histidine kinase"/>
    <property type="match status" value="1"/>
</dbReference>
<dbReference type="GO" id="GO:0005886">
    <property type="term" value="C:plasma membrane"/>
    <property type="evidence" value="ECO:0007669"/>
    <property type="project" value="UniProtKB-SubCell"/>
</dbReference>
<dbReference type="InterPro" id="IPR000014">
    <property type="entry name" value="PAS"/>
</dbReference>
<evidence type="ECO:0000256" key="2">
    <source>
        <dbReference type="ARBA" id="ARBA00004651"/>
    </source>
</evidence>
<dbReference type="AlphaFoldDB" id="A0A3B0UTH2"/>
<dbReference type="SMART" id="SM00086">
    <property type="entry name" value="PAC"/>
    <property type="match status" value="1"/>
</dbReference>
<dbReference type="Pfam" id="PF02743">
    <property type="entry name" value="dCache_1"/>
    <property type="match status" value="1"/>
</dbReference>
<dbReference type="InterPro" id="IPR036097">
    <property type="entry name" value="HisK_dim/P_sf"/>
</dbReference>
<feature type="domain" description="Histidine kinase" evidence="16">
    <location>
        <begin position="513"/>
        <end position="735"/>
    </location>
</feature>
<organism evidence="20">
    <name type="scientific">hydrothermal vent metagenome</name>
    <dbReference type="NCBI Taxonomy" id="652676"/>
    <lineage>
        <taxon>unclassified sequences</taxon>
        <taxon>metagenomes</taxon>
        <taxon>ecological metagenomes</taxon>
    </lineage>
</organism>
<feature type="domain" description="PAC" evidence="19">
    <location>
        <begin position="444"/>
        <end position="495"/>
    </location>
</feature>
<evidence type="ECO:0000256" key="15">
    <source>
        <dbReference type="SAM" id="Phobius"/>
    </source>
</evidence>
<dbReference type="SMART" id="SM00387">
    <property type="entry name" value="HATPase_c"/>
    <property type="match status" value="1"/>
</dbReference>
<name>A0A3B0UTH2_9ZZZZ</name>
<evidence type="ECO:0000256" key="5">
    <source>
        <dbReference type="ARBA" id="ARBA00022553"/>
    </source>
</evidence>
<gene>
    <name evidence="20" type="ORF">MNBD_DELTA04-1242</name>
</gene>
<dbReference type="InterPro" id="IPR000700">
    <property type="entry name" value="PAS-assoc_C"/>
</dbReference>
<dbReference type="PANTHER" id="PTHR45339">
    <property type="entry name" value="HYBRID SIGNAL TRANSDUCTION HISTIDINE KINASE J"/>
    <property type="match status" value="1"/>
</dbReference>
<dbReference type="EMBL" id="UOEY01000006">
    <property type="protein sequence ID" value="VAW34395.1"/>
    <property type="molecule type" value="Genomic_DNA"/>
</dbReference>
<dbReference type="CDD" id="cd17546">
    <property type="entry name" value="REC_hyHK_CKI1_RcsC-like"/>
    <property type="match status" value="1"/>
</dbReference>
<dbReference type="SUPFAM" id="SSF47384">
    <property type="entry name" value="Homodimeric domain of signal transducing histidine kinase"/>
    <property type="match status" value="1"/>
</dbReference>
<dbReference type="Gene3D" id="3.30.450.20">
    <property type="entry name" value="PAS domain"/>
    <property type="match status" value="3"/>
</dbReference>
<proteinExistence type="predicted"/>
<dbReference type="NCBIfam" id="TIGR00229">
    <property type="entry name" value="sensory_box"/>
    <property type="match status" value="1"/>
</dbReference>
<dbReference type="CDD" id="cd12914">
    <property type="entry name" value="PDC1_DGC_like"/>
    <property type="match status" value="1"/>
</dbReference>
<comment type="subcellular location">
    <subcellularLocation>
        <location evidence="2">Cell membrane</location>
        <topology evidence="2">Multi-pass membrane protein</topology>
    </subcellularLocation>
</comment>
<dbReference type="InterPro" id="IPR036890">
    <property type="entry name" value="HATPase_C_sf"/>
</dbReference>
<evidence type="ECO:0000313" key="20">
    <source>
        <dbReference type="EMBL" id="VAW34395.1"/>
    </source>
</evidence>
<dbReference type="PRINTS" id="PR00344">
    <property type="entry name" value="BCTRLSENSOR"/>
</dbReference>
<evidence type="ECO:0000256" key="13">
    <source>
        <dbReference type="ARBA" id="ARBA00023136"/>
    </source>
</evidence>
<dbReference type="FunFam" id="3.30.565.10:FF:000010">
    <property type="entry name" value="Sensor histidine kinase RcsC"/>
    <property type="match status" value="1"/>
</dbReference>
<dbReference type="InterPro" id="IPR035965">
    <property type="entry name" value="PAS-like_dom_sf"/>
</dbReference>
<evidence type="ECO:0000259" key="18">
    <source>
        <dbReference type="PROSITE" id="PS50112"/>
    </source>
</evidence>
<dbReference type="PROSITE" id="PS50112">
    <property type="entry name" value="PAS"/>
    <property type="match status" value="1"/>
</dbReference>
<keyword evidence="10" id="KW-0067">ATP-binding</keyword>
<dbReference type="EC" id="2.7.13.3" evidence="3"/>
<dbReference type="PROSITE" id="PS50113">
    <property type="entry name" value="PAC"/>
    <property type="match status" value="1"/>
</dbReference>
<dbReference type="SUPFAM" id="SSF55785">
    <property type="entry name" value="PYP-like sensor domain (PAS domain)"/>
    <property type="match status" value="1"/>
</dbReference>
<dbReference type="GO" id="GO:0005524">
    <property type="term" value="F:ATP binding"/>
    <property type="evidence" value="ECO:0007669"/>
    <property type="project" value="UniProtKB-KW"/>
</dbReference>
<dbReference type="PROSITE" id="PS50110">
    <property type="entry name" value="RESPONSE_REGULATORY"/>
    <property type="match status" value="1"/>
</dbReference>
<dbReference type="PROSITE" id="PS50109">
    <property type="entry name" value="HIS_KIN"/>
    <property type="match status" value="1"/>
</dbReference>
<dbReference type="SUPFAM" id="SSF52172">
    <property type="entry name" value="CheY-like"/>
    <property type="match status" value="1"/>
</dbReference>
<evidence type="ECO:0000256" key="14">
    <source>
        <dbReference type="SAM" id="Coils"/>
    </source>
</evidence>
<keyword evidence="14" id="KW-0175">Coiled coil</keyword>
<keyword evidence="4" id="KW-1003">Cell membrane</keyword>
<evidence type="ECO:0000256" key="9">
    <source>
        <dbReference type="ARBA" id="ARBA00022777"/>
    </source>
</evidence>
<dbReference type="InterPro" id="IPR029151">
    <property type="entry name" value="Sensor-like_sf"/>
</dbReference>